<dbReference type="AlphaFoldDB" id="A0A2U8IBH0"/>
<accession>A0A2U8IBH0</accession>
<evidence type="ECO:0008006" key="3">
    <source>
        <dbReference type="Google" id="ProtNLM"/>
    </source>
</evidence>
<name>A0A2U8IBH0_9GAMM</name>
<evidence type="ECO:0000313" key="1">
    <source>
        <dbReference type="EMBL" id="AWK15734.1"/>
    </source>
</evidence>
<sequence>MDDIVLPKMLTQSFDLFIEPIFVVSKDSRILHANLPSAKLCGFRTNDGLKEKYYEEVKSVLFEDESVIQGLRLGNGKYCTLR</sequence>
<organism evidence="1 2">
    <name type="scientific">Candidatus Fukatsuia symbiotica</name>
    <dbReference type="NCBI Taxonomy" id="1878942"/>
    <lineage>
        <taxon>Bacteria</taxon>
        <taxon>Pseudomonadati</taxon>
        <taxon>Pseudomonadota</taxon>
        <taxon>Gammaproteobacteria</taxon>
        <taxon>Enterobacterales</taxon>
        <taxon>Yersiniaceae</taxon>
        <taxon>Candidatus Fukatsuia</taxon>
    </lineage>
</organism>
<keyword evidence="2" id="KW-1185">Reference proteome</keyword>
<evidence type="ECO:0000313" key="2">
    <source>
        <dbReference type="Proteomes" id="UP000261875"/>
    </source>
</evidence>
<keyword evidence="1" id="KW-0614">Plasmid</keyword>
<proteinExistence type="predicted"/>
<geneLocation type="plasmid" evidence="2">
    <name>p5d_fsymbiotica-3</name>
</geneLocation>
<dbReference type="RefSeq" id="WP_119798020.1">
    <property type="nucleotide sequence ID" value="NZ_CP021662.1"/>
</dbReference>
<protein>
    <recommendedName>
        <fullName evidence="3">PAS domain-containing protein</fullName>
    </recommendedName>
</protein>
<dbReference type="Proteomes" id="UP000261875">
    <property type="component" value="Plasmid p5D_Fsymbiotica-3"/>
</dbReference>
<dbReference type="KEGG" id="fsm:CCS41_15165"/>
<reference evidence="1 2" key="1">
    <citation type="submission" date="2017-05" db="EMBL/GenBank/DDBJ databases">
        <title>Genome sequence of Candidatus Fukatsuia symbiotica and Candidatus Hamiltonella defensa from Acyrthosiphon pisum strain 5D.</title>
        <authorList>
            <person name="Patel V.A."/>
            <person name="Chevignon G."/>
            <person name="Russell J.A."/>
            <person name="Oliver K.M."/>
        </authorList>
    </citation>
    <scope>NUCLEOTIDE SEQUENCE [LARGE SCALE GENOMIC DNA]</scope>
    <source>
        <strain evidence="1 2">5D</strain>
        <plasmid evidence="2">p5d_fsymbiotica-3</plasmid>
    </source>
</reference>
<dbReference type="EMBL" id="CP021662">
    <property type="protein sequence ID" value="AWK15734.1"/>
    <property type="molecule type" value="Genomic_DNA"/>
</dbReference>
<gene>
    <name evidence="1" type="ORF">CCS41_15165</name>
</gene>